<dbReference type="EMBL" id="MH908871">
    <property type="protein sequence ID" value="AYM52313.1"/>
    <property type="molecule type" value="Genomic_DNA"/>
</dbReference>
<keyword evidence="1" id="KW-0472">Membrane</keyword>
<keyword evidence="1" id="KW-0812">Transmembrane</keyword>
<feature type="transmembrane region" description="Helical" evidence="1">
    <location>
        <begin position="107"/>
        <end position="127"/>
    </location>
</feature>
<evidence type="ECO:0008006" key="3">
    <source>
        <dbReference type="Google" id="ProtNLM"/>
    </source>
</evidence>
<keyword evidence="1" id="KW-1133">Transmembrane helix</keyword>
<feature type="transmembrane region" description="Helical" evidence="1">
    <location>
        <begin position="225"/>
        <end position="258"/>
    </location>
</feature>
<accession>A0A3S7UU95</accession>
<feature type="transmembrane region" description="Helical" evidence="1">
    <location>
        <begin position="139"/>
        <end position="158"/>
    </location>
</feature>
<dbReference type="AlphaFoldDB" id="A0A3S7UU95"/>
<evidence type="ECO:0000313" key="2">
    <source>
        <dbReference type="EMBL" id="AYM52313.1"/>
    </source>
</evidence>
<evidence type="ECO:0000256" key="1">
    <source>
        <dbReference type="SAM" id="Phobius"/>
    </source>
</evidence>
<name>A0A3S7UU95_9BACT</name>
<feature type="transmembrane region" description="Helical" evidence="1">
    <location>
        <begin position="201"/>
        <end position="219"/>
    </location>
</feature>
<feature type="transmembrane region" description="Helical" evidence="1">
    <location>
        <begin position="68"/>
        <end position="95"/>
    </location>
</feature>
<reference evidence="2" key="1">
    <citation type="journal article" date="2018" name="J. Ind. Microbiol. Biotechnol.">
        <title>Genome mining reveals uncommon alkylpyrones as type III PKS products from myxobacteria.</title>
        <authorList>
            <person name="Hug J.J."/>
            <person name="Panter F."/>
            <person name="Krug D."/>
            <person name="Muller R."/>
        </authorList>
    </citation>
    <scope>NUCLEOTIDE SEQUENCE</scope>
    <source>
        <strain evidence="2">MCy4189</strain>
    </source>
</reference>
<sequence>MMIWELAFSQPDAMHRLEWVRMTLGGTIFVLSRMPPYGRFYTENEATLYGPGSWLPPLGRLQPLLRTAVSILALLVAVGLGGLGTAVALLLAFGLLDRYLASLSPRLWNNLFHVHLFLLGYCIARAAPLLAPPAQAERLASFMLTAMQLQVGLVYLLAGLSKLRVGGLEWFTQGRTLLASTLFRGTALGHRVVAVPAARRAMGLASGVFELGAPVLVLWPAMHPWLAVMAISFHLGVLLFMRISFWHLWVFFPALFIAP</sequence>
<proteinExistence type="predicted"/>
<organism evidence="2">
    <name type="scientific">Hyalangium minutum</name>
    <dbReference type="NCBI Taxonomy" id="394096"/>
    <lineage>
        <taxon>Bacteria</taxon>
        <taxon>Pseudomonadati</taxon>
        <taxon>Myxococcota</taxon>
        <taxon>Myxococcia</taxon>
        <taxon>Myxococcales</taxon>
        <taxon>Cystobacterineae</taxon>
        <taxon>Archangiaceae</taxon>
        <taxon>Hyalangium</taxon>
    </lineage>
</organism>
<protein>
    <recommendedName>
        <fullName evidence="3">HTTM domain-containing protein</fullName>
    </recommendedName>
</protein>